<proteinExistence type="predicted"/>
<comment type="caution">
    <text evidence="2">The sequence shown here is derived from an EMBL/GenBank/DDBJ whole genome shotgun (WGS) entry which is preliminary data.</text>
</comment>
<keyword evidence="1" id="KW-0472">Membrane</keyword>
<sequence length="179" mass="19927">MYLIPPMDEDPPPEFVDAVAAHEAELRPMALRLTGGDPIGHEIYQESLIDLAGHWRRLRLRGRLTHSDAPGIYLRKRILERTKAWRDDQVYEVEVRVLRTPERQLVQVGGPAASIAFHKAALIDSTARAGLLTLADAAVAWCHAWRRAQQHHIARVIVGGLLLIAAIIQSMSWLAASGL</sequence>
<gene>
    <name evidence="2" type="ORF">Acy02nite_37760</name>
</gene>
<accession>A0A919IH03</accession>
<name>A0A919IH03_9ACTN</name>
<evidence type="ECO:0000256" key="1">
    <source>
        <dbReference type="SAM" id="Phobius"/>
    </source>
</evidence>
<organism evidence="2 3">
    <name type="scientific">Actinoplanes cyaneus</name>
    <dbReference type="NCBI Taxonomy" id="52696"/>
    <lineage>
        <taxon>Bacteria</taxon>
        <taxon>Bacillati</taxon>
        <taxon>Actinomycetota</taxon>
        <taxon>Actinomycetes</taxon>
        <taxon>Micromonosporales</taxon>
        <taxon>Micromonosporaceae</taxon>
        <taxon>Actinoplanes</taxon>
    </lineage>
</organism>
<keyword evidence="1" id="KW-0812">Transmembrane</keyword>
<evidence type="ECO:0000313" key="3">
    <source>
        <dbReference type="Proteomes" id="UP000619479"/>
    </source>
</evidence>
<protein>
    <submittedName>
        <fullName evidence="2">Uncharacterized protein</fullName>
    </submittedName>
</protein>
<dbReference type="EMBL" id="BOMH01000028">
    <property type="protein sequence ID" value="GID65895.1"/>
    <property type="molecule type" value="Genomic_DNA"/>
</dbReference>
<keyword evidence="3" id="KW-1185">Reference proteome</keyword>
<dbReference type="AlphaFoldDB" id="A0A919IH03"/>
<feature type="transmembrane region" description="Helical" evidence="1">
    <location>
        <begin position="156"/>
        <end position="176"/>
    </location>
</feature>
<dbReference type="RefSeq" id="WP_203742246.1">
    <property type="nucleotide sequence ID" value="NZ_BAAAUC010000012.1"/>
</dbReference>
<dbReference type="Proteomes" id="UP000619479">
    <property type="component" value="Unassembled WGS sequence"/>
</dbReference>
<evidence type="ECO:0000313" key="2">
    <source>
        <dbReference type="EMBL" id="GID65895.1"/>
    </source>
</evidence>
<reference evidence="2" key="1">
    <citation type="submission" date="2021-01" db="EMBL/GenBank/DDBJ databases">
        <title>Whole genome shotgun sequence of Actinoplanes cyaneus NBRC 14990.</title>
        <authorList>
            <person name="Komaki H."/>
            <person name="Tamura T."/>
        </authorList>
    </citation>
    <scope>NUCLEOTIDE SEQUENCE</scope>
    <source>
        <strain evidence="2">NBRC 14990</strain>
    </source>
</reference>
<keyword evidence="1" id="KW-1133">Transmembrane helix</keyword>